<dbReference type="Proteomes" id="UP000005237">
    <property type="component" value="Unassembled WGS sequence"/>
</dbReference>
<dbReference type="PANTHER" id="PTHR45907">
    <property type="entry name" value="SERPENTINE RECEPTOR, CLASS J"/>
    <property type="match status" value="1"/>
</dbReference>
<keyword evidence="1" id="KW-0812">Transmembrane</keyword>
<dbReference type="EnsemblMetazoa" id="CJA07000.1">
    <property type="protein sequence ID" value="CJA07000.1"/>
    <property type="gene ID" value="WBGene00126204"/>
</dbReference>
<organism evidence="2 3">
    <name type="scientific">Caenorhabditis japonica</name>
    <dbReference type="NCBI Taxonomy" id="281687"/>
    <lineage>
        <taxon>Eukaryota</taxon>
        <taxon>Metazoa</taxon>
        <taxon>Ecdysozoa</taxon>
        <taxon>Nematoda</taxon>
        <taxon>Chromadorea</taxon>
        <taxon>Rhabditida</taxon>
        <taxon>Rhabditina</taxon>
        <taxon>Rhabditomorpha</taxon>
        <taxon>Rhabditoidea</taxon>
        <taxon>Rhabditidae</taxon>
        <taxon>Peloderinae</taxon>
        <taxon>Caenorhabditis</taxon>
    </lineage>
</organism>
<dbReference type="AlphaFoldDB" id="A0A8R1HNI2"/>
<dbReference type="InterPro" id="IPR019423">
    <property type="entry name" value="7TM_GPCR_serpentine_rcpt_Srj"/>
</dbReference>
<dbReference type="Pfam" id="PF10319">
    <property type="entry name" value="7TM_GPCR_Srj"/>
    <property type="match status" value="1"/>
</dbReference>
<dbReference type="SUPFAM" id="SSF81321">
    <property type="entry name" value="Family A G protein-coupled receptor-like"/>
    <property type="match status" value="1"/>
</dbReference>
<name>A0A8R1HNI2_CAEJA</name>
<accession>A0A8R1HNI2</accession>
<feature type="transmembrane region" description="Helical" evidence="1">
    <location>
        <begin position="14"/>
        <end position="32"/>
    </location>
</feature>
<evidence type="ECO:0000313" key="3">
    <source>
        <dbReference type="Proteomes" id="UP000005237"/>
    </source>
</evidence>
<feature type="transmembrane region" description="Helical" evidence="1">
    <location>
        <begin position="98"/>
        <end position="116"/>
    </location>
</feature>
<keyword evidence="3" id="KW-1185">Reference proteome</keyword>
<reference evidence="2" key="2">
    <citation type="submission" date="2022-06" db="UniProtKB">
        <authorList>
            <consortium name="EnsemblMetazoa"/>
        </authorList>
    </citation>
    <scope>IDENTIFICATION</scope>
    <source>
        <strain evidence="2">DF5081</strain>
    </source>
</reference>
<evidence type="ECO:0000313" key="2">
    <source>
        <dbReference type="EnsemblMetazoa" id="CJA07000.1"/>
    </source>
</evidence>
<keyword evidence="1" id="KW-1133">Transmembrane helix</keyword>
<sequence>MIHINWYHQNLPRALGAFSFFINPVLIFLVVSKSKSQIGEYKKLLIIFAIFDILYSISEIVTPIGVQGNSHGFIVFITEGPFFENPEIGQHAMSNRCGFISLSYALLIIHFVYRYVALFQ</sequence>
<feature type="transmembrane region" description="Helical" evidence="1">
    <location>
        <begin position="44"/>
        <end position="66"/>
    </location>
</feature>
<evidence type="ECO:0000256" key="1">
    <source>
        <dbReference type="SAM" id="Phobius"/>
    </source>
</evidence>
<reference evidence="3" key="1">
    <citation type="submission" date="2010-08" db="EMBL/GenBank/DDBJ databases">
        <authorList>
            <consortium name="Caenorhabditis japonica Sequencing Consortium"/>
            <person name="Wilson R.K."/>
        </authorList>
    </citation>
    <scope>NUCLEOTIDE SEQUENCE [LARGE SCALE GENOMIC DNA]</scope>
    <source>
        <strain evidence="3">DF5081</strain>
    </source>
</reference>
<keyword evidence="1" id="KW-0472">Membrane</keyword>
<dbReference type="PANTHER" id="PTHR45907:SF15">
    <property type="entry name" value="SERPENTINE RECEPTOR, CLASS J"/>
    <property type="match status" value="1"/>
</dbReference>
<proteinExistence type="predicted"/>
<protein>
    <submittedName>
        <fullName evidence="2">Uncharacterized protein</fullName>
    </submittedName>
</protein>